<evidence type="ECO:0000256" key="2">
    <source>
        <dbReference type="ARBA" id="ARBA00022723"/>
    </source>
</evidence>
<comment type="caution">
    <text evidence="13">The sequence shown here is derived from an EMBL/GenBank/DDBJ whole genome shotgun (WGS) entry which is preliminary data.</text>
</comment>
<sequence length="469" mass="50902">MDTFESPTSSSSSSNSNNTNNNNNNAHRNAWNNYPSECYSTGVDYYRSYGGAPLASLPWMESSKYSVGNWPTQTSSTFPYSSTHPQPPHAHTNFISSTNATSSSVAVATFGQPYYPPTPPKDLPHDTLLDASSKQQQQQQQQQQQELLNNKIYHSQHHPHQNLFQNTTSPTSSAAAAAAAYHHHHNWGHVLKDPSMFWSTMKSPTDSTGKLSNSNSKKKPSQAEGRECVNCGAKATPLWRRDGNGNYLCNACGLYHKMNGHNRPLIKPKRRLSTVKKTGVHCSNCNTCTTTLWRRNGHGESVCNACGLYYKLHKVNRPITLKKENIQTRNRKPNTKRSGNGSLLASSSSCSMKDKDPFSYGLLMKNEPALNGYHAQAAAAAMAVNGASTSSSPSSSAYHQSQQAAYAAAAALHPLFSSSMLSSIGTATTTTGTATGMSSSSSSSNSSSPIKSSYISSQQHHVGVYPPYF</sequence>
<evidence type="ECO:0000256" key="3">
    <source>
        <dbReference type="ARBA" id="ARBA00022737"/>
    </source>
</evidence>
<dbReference type="GO" id="GO:0045944">
    <property type="term" value="P:positive regulation of transcription by RNA polymerase II"/>
    <property type="evidence" value="ECO:0007669"/>
    <property type="project" value="TreeGrafter"/>
</dbReference>
<keyword evidence="9" id="KW-0539">Nucleus</keyword>
<feature type="compositionally biased region" description="Low complexity" evidence="11">
    <location>
        <begin position="8"/>
        <end position="25"/>
    </location>
</feature>
<dbReference type="EMBL" id="CAJNOJ010000065">
    <property type="protein sequence ID" value="CAF1011545.1"/>
    <property type="molecule type" value="Genomic_DNA"/>
</dbReference>
<dbReference type="OrthoDB" id="515401at2759"/>
<feature type="compositionally biased region" description="Low complexity" evidence="11">
    <location>
        <begin position="135"/>
        <end position="145"/>
    </location>
</feature>
<evidence type="ECO:0000256" key="1">
    <source>
        <dbReference type="ARBA" id="ARBA00004123"/>
    </source>
</evidence>
<feature type="zinc finger region" description="GATA-type 2" evidence="10">
    <location>
        <begin position="282"/>
        <end position="306"/>
    </location>
</feature>
<feature type="zinc finger region" description="GATA-type 1" evidence="10">
    <location>
        <begin position="228"/>
        <end position="252"/>
    </location>
</feature>
<dbReference type="Pfam" id="PF00320">
    <property type="entry name" value="GATA"/>
    <property type="match status" value="2"/>
</dbReference>
<evidence type="ECO:0000256" key="6">
    <source>
        <dbReference type="ARBA" id="ARBA00023015"/>
    </source>
</evidence>
<dbReference type="FunFam" id="3.30.50.10:FF:000002">
    <property type="entry name" value="Gata transcription factor gatad"/>
    <property type="match status" value="1"/>
</dbReference>
<dbReference type="GO" id="GO:0000981">
    <property type="term" value="F:DNA-binding transcription factor activity, RNA polymerase II-specific"/>
    <property type="evidence" value="ECO:0007669"/>
    <property type="project" value="InterPro"/>
</dbReference>
<accession>A0A814HLM3</accession>
<feature type="region of interest" description="Disordered" evidence="11">
    <location>
        <begin position="110"/>
        <end position="145"/>
    </location>
</feature>
<feature type="region of interest" description="Disordered" evidence="11">
    <location>
        <begin position="77"/>
        <end position="96"/>
    </location>
</feature>
<evidence type="ECO:0000256" key="10">
    <source>
        <dbReference type="PIRSR" id="PIRSR003027-1"/>
    </source>
</evidence>
<keyword evidence="7" id="KW-0238">DNA-binding</keyword>
<dbReference type="PROSITE" id="PS00344">
    <property type="entry name" value="GATA_ZN_FINGER_1"/>
    <property type="match status" value="2"/>
</dbReference>
<organism evidence="13 14">
    <name type="scientific">Adineta ricciae</name>
    <name type="common">Rotifer</name>
    <dbReference type="NCBI Taxonomy" id="249248"/>
    <lineage>
        <taxon>Eukaryota</taxon>
        <taxon>Metazoa</taxon>
        <taxon>Spiralia</taxon>
        <taxon>Gnathifera</taxon>
        <taxon>Rotifera</taxon>
        <taxon>Eurotatoria</taxon>
        <taxon>Bdelloidea</taxon>
        <taxon>Adinetida</taxon>
        <taxon>Adinetidae</taxon>
        <taxon>Adineta</taxon>
    </lineage>
</organism>
<dbReference type="InterPro" id="IPR000679">
    <property type="entry name" value="Znf_GATA"/>
</dbReference>
<dbReference type="PROSITE" id="PS50114">
    <property type="entry name" value="GATA_ZN_FINGER_2"/>
    <property type="match status" value="2"/>
</dbReference>
<evidence type="ECO:0000256" key="8">
    <source>
        <dbReference type="ARBA" id="ARBA00023163"/>
    </source>
</evidence>
<dbReference type="InterPro" id="IPR016374">
    <property type="entry name" value="TF_GATA-2/3"/>
</dbReference>
<feature type="domain" description="GATA-type" evidence="12">
    <location>
        <begin position="276"/>
        <end position="329"/>
    </location>
</feature>
<dbReference type="FunFam" id="3.30.50.10:FF:000036">
    <property type="entry name" value="Endothelial transcription factor GATA-2"/>
    <property type="match status" value="1"/>
</dbReference>
<evidence type="ECO:0000259" key="12">
    <source>
        <dbReference type="PROSITE" id="PS50114"/>
    </source>
</evidence>
<dbReference type="InterPro" id="IPR039355">
    <property type="entry name" value="Transcription_factor_GATA"/>
</dbReference>
<dbReference type="GO" id="GO:0000978">
    <property type="term" value="F:RNA polymerase II cis-regulatory region sequence-specific DNA binding"/>
    <property type="evidence" value="ECO:0007669"/>
    <property type="project" value="TreeGrafter"/>
</dbReference>
<dbReference type="InterPro" id="IPR013088">
    <property type="entry name" value="Znf_NHR/GATA"/>
</dbReference>
<evidence type="ECO:0000256" key="5">
    <source>
        <dbReference type="ARBA" id="ARBA00022833"/>
    </source>
</evidence>
<reference evidence="13" key="1">
    <citation type="submission" date="2021-02" db="EMBL/GenBank/DDBJ databases">
        <authorList>
            <person name="Nowell W R."/>
        </authorList>
    </citation>
    <scope>NUCLEOTIDE SEQUENCE</scope>
</reference>
<dbReference type="Gene3D" id="3.30.50.10">
    <property type="entry name" value="Erythroid Transcription Factor GATA-1, subunit A"/>
    <property type="match status" value="2"/>
</dbReference>
<dbReference type="GO" id="GO:0045165">
    <property type="term" value="P:cell fate commitment"/>
    <property type="evidence" value="ECO:0007669"/>
    <property type="project" value="TreeGrafter"/>
</dbReference>
<feature type="region of interest" description="Disordered" evidence="11">
    <location>
        <begin position="1"/>
        <end position="28"/>
    </location>
</feature>
<comment type="subcellular location">
    <subcellularLocation>
        <location evidence="1">Nucleus</location>
    </subcellularLocation>
</comment>
<dbReference type="SUPFAM" id="SSF57716">
    <property type="entry name" value="Glucocorticoid receptor-like (DNA-binding domain)"/>
    <property type="match status" value="2"/>
</dbReference>
<dbReference type="GO" id="GO:0008270">
    <property type="term" value="F:zinc ion binding"/>
    <property type="evidence" value="ECO:0007669"/>
    <property type="project" value="UniProtKB-KW"/>
</dbReference>
<proteinExistence type="predicted"/>
<name>A0A814HLM3_ADIRI</name>
<evidence type="ECO:0000256" key="7">
    <source>
        <dbReference type="ARBA" id="ARBA00023125"/>
    </source>
</evidence>
<feature type="compositionally biased region" description="Low complexity" evidence="11">
    <location>
        <begin position="338"/>
        <end position="351"/>
    </location>
</feature>
<evidence type="ECO:0000256" key="9">
    <source>
        <dbReference type="ARBA" id="ARBA00023242"/>
    </source>
</evidence>
<dbReference type="CDD" id="cd00202">
    <property type="entry name" value="ZnF_GATA"/>
    <property type="match status" value="2"/>
</dbReference>
<feature type="region of interest" description="Disordered" evidence="11">
    <location>
        <begin position="202"/>
        <end position="226"/>
    </location>
</feature>
<evidence type="ECO:0000256" key="11">
    <source>
        <dbReference type="SAM" id="MobiDB-lite"/>
    </source>
</evidence>
<keyword evidence="3" id="KW-0677">Repeat</keyword>
<evidence type="ECO:0000313" key="13">
    <source>
        <dbReference type="EMBL" id="CAF1011545.1"/>
    </source>
</evidence>
<protein>
    <recommendedName>
        <fullName evidence="12">GATA-type domain-containing protein</fullName>
    </recommendedName>
</protein>
<keyword evidence="4 10" id="KW-0863">Zinc-finger</keyword>
<gene>
    <name evidence="13" type="ORF">EDS130_LOCUS15415</name>
</gene>
<feature type="domain" description="GATA-type" evidence="12">
    <location>
        <begin position="222"/>
        <end position="276"/>
    </location>
</feature>
<dbReference type="PRINTS" id="PR00619">
    <property type="entry name" value="GATAZNFINGER"/>
</dbReference>
<keyword evidence="5 10" id="KW-0862">Zinc</keyword>
<keyword evidence="6" id="KW-0805">Transcription regulation</keyword>
<dbReference type="PIRSF" id="PIRSF003027">
    <property type="entry name" value="TF_GATA-1/2/3"/>
    <property type="match status" value="1"/>
</dbReference>
<dbReference type="GO" id="GO:0005634">
    <property type="term" value="C:nucleus"/>
    <property type="evidence" value="ECO:0007669"/>
    <property type="project" value="UniProtKB-SubCell"/>
</dbReference>
<evidence type="ECO:0000256" key="4">
    <source>
        <dbReference type="ARBA" id="ARBA00022771"/>
    </source>
</evidence>
<keyword evidence="8" id="KW-0804">Transcription</keyword>
<dbReference type="PANTHER" id="PTHR10071:SF281">
    <property type="entry name" value="BOX A-BINDING FACTOR-RELATED"/>
    <property type="match status" value="1"/>
</dbReference>
<dbReference type="PANTHER" id="PTHR10071">
    <property type="entry name" value="TRANSCRIPTION FACTOR GATA FAMILY MEMBER"/>
    <property type="match status" value="1"/>
</dbReference>
<dbReference type="SMART" id="SM00401">
    <property type="entry name" value="ZnF_GATA"/>
    <property type="match status" value="2"/>
</dbReference>
<dbReference type="AlphaFoldDB" id="A0A814HLM3"/>
<dbReference type="GO" id="GO:0000122">
    <property type="term" value="P:negative regulation of transcription by RNA polymerase II"/>
    <property type="evidence" value="ECO:0007669"/>
    <property type="project" value="TreeGrafter"/>
</dbReference>
<feature type="region of interest" description="Disordered" evidence="11">
    <location>
        <begin position="322"/>
        <end position="351"/>
    </location>
</feature>
<feature type="region of interest" description="Disordered" evidence="11">
    <location>
        <begin position="432"/>
        <end position="454"/>
    </location>
</feature>
<evidence type="ECO:0000313" key="14">
    <source>
        <dbReference type="Proteomes" id="UP000663852"/>
    </source>
</evidence>
<keyword evidence="2 10" id="KW-0479">Metal-binding</keyword>
<dbReference type="Proteomes" id="UP000663852">
    <property type="component" value="Unassembled WGS sequence"/>
</dbReference>